<dbReference type="InterPro" id="IPR005467">
    <property type="entry name" value="His_kinase_dom"/>
</dbReference>
<feature type="transmembrane region" description="Helical" evidence="9">
    <location>
        <begin position="12"/>
        <end position="35"/>
    </location>
</feature>
<comment type="subcellular location">
    <subcellularLocation>
        <location evidence="1">Cell membrane</location>
        <topology evidence="1">Multi-pass membrane protein</topology>
    </subcellularLocation>
</comment>
<dbReference type="InterPro" id="IPR011712">
    <property type="entry name" value="Sig_transdc_His_kin_sub3_dim/P"/>
</dbReference>
<keyword evidence="6 9" id="KW-1133">Transmembrane helix</keyword>
<evidence type="ECO:0000256" key="2">
    <source>
        <dbReference type="ARBA" id="ARBA00022475"/>
    </source>
</evidence>
<name>A0A934QC21_9MICO</name>
<dbReference type="GO" id="GO:0005886">
    <property type="term" value="C:plasma membrane"/>
    <property type="evidence" value="ECO:0007669"/>
    <property type="project" value="UniProtKB-SubCell"/>
</dbReference>
<evidence type="ECO:0000259" key="10">
    <source>
        <dbReference type="PROSITE" id="PS50109"/>
    </source>
</evidence>
<dbReference type="InterPro" id="IPR017205">
    <property type="entry name" value="Sig_transdc_His_kinase_ChrS"/>
</dbReference>
<feature type="domain" description="Histidine kinase" evidence="10">
    <location>
        <begin position="237"/>
        <end position="446"/>
    </location>
</feature>
<proteinExistence type="predicted"/>
<dbReference type="AlphaFoldDB" id="A0A934QC21"/>
<dbReference type="InterPro" id="IPR036890">
    <property type="entry name" value="HATPase_C_sf"/>
</dbReference>
<keyword evidence="8 9" id="KW-0472">Membrane</keyword>
<dbReference type="Pfam" id="PF07730">
    <property type="entry name" value="HisKA_3"/>
    <property type="match status" value="1"/>
</dbReference>
<evidence type="ECO:0000256" key="6">
    <source>
        <dbReference type="ARBA" id="ARBA00022989"/>
    </source>
</evidence>
<keyword evidence="12" id="KW-1185">Reference proteome</keyword>
<dbReference type="InterPro" id="IPR050482">
    <property type="entry name" value="Sensor_HK_TwoCompSys"/>
</dbReference>
<dbReference type="PANTHER" id="PTHR24421:SF37">
    <property type="entry name" value="SENSOR HISTIDINE KINASE NARS"/>
    <property type="match status" value="1"/>
</dbReference>
<evidence type="ECO:0000256" key="9">
    <source>
        <dbReference type="SAM" id="Phobius"/>
    </source>
</evidence>
<evidence type="ECO:0000256" key="3">
    <source>
        <dbReference type="ARBA" id="ARBA00022679"/>
    </source>
</evidence>
<comment type="caution">
    <text evidence="11">The sequence shown here is derived from an EMBL/GenBank/DDBJ whole genome shotgun (WGS) entry which is preliminary data.</text>
</comment>
<dbReference type="PIRSF" id="PIRSF037434">
    <property type="entry name" value="STHK_ChrS"/>
    <property type="match status" value="1"/>
</dbReference>
<organism evidence="11 12">
    <name type="scientific">Leucobacter edaphi</name>
    <dbReference type="NCBI Taxonomy" id="2796472"/>
    <lineage>
        <taxon>Bacteria</taxon>
        <taxon>Bacillati</taxon>
        <taxon>Actinomycetota</taxon>
        <taxon>Actinomycetes</taxon>
        <taxon>Micrococcales</taxon>
        <taxon>Microbacteriaceae</taxon>
        <taxon>Leucobacter</taxon>
    </lineage>
</organism>
<accession>A0A934QC21</accession>
<sequence>MAPHAALAPMFTVLRIGLHALFLGLAAFAAIASFLRGGHAGAWGGDLAILLIVVYLAGAIGARRMRARQDRSAGSAGLAGAAGLAGSSRAAATAAPAAPGAAAAAPAAGPGIRGVIWVLTLTALWAGLVWLAPEGAYIVFPLFFLFLHLIPGPLGYVAIVLSTGLAILGLGTHLGFGFGVIVGPLLGAGVAILIGLGYRALVREAREREELLSELLTTRERLAETERERGAIAERARLAREIHDTVAQGLSSIQMLLHAAERDAGPAGAGVRHIRLARETAAESLAETRGLIRELAPPALDEGLPSALRRLAEEQERRTGIEFIVEAPDRTELPMDVQSALLRIAQGAVSNAVRHASPNRVRIALAEAEGPGEAAAGAARSGSATLTVQDDGTGFDPLRAAEHSGAGESFGLRAIAERVEQLDGVLDVHSHPGRGTELVVRIGEHRPAPLTAEGEER</sequence>
<evidence type="ECO:0000256" key="7">
    <source>
        <dbReference type="ARBA" id="ARBA00023012"/>
    </source>
</evidence>
<dbReference type="PROSITE" id="PS50109">
    <property type="entry name" value="HIS_KIN"/>
    <property type="match status" value="1"/>
</dbReference>
<feature type="transmembrane region" description="Helical" evidence="9">
    <location>
        <begin position="174"/>
        <end position="198"/>
    </location>
</feature>
<evidence type="ECO:0000256" key="5">
    <source>
        <dbReference type="ARBA" id="ARBA00022777"/>
    </source>
</evidence>
<evidence type="ECO:0000313" key="12">
    <source>
        <dbReference type="Proteomes" id="UP000618733"/>
    </source>
</evidence>
<protein>
    <submittedName>
        <fullName evidence="11">Sensor histidine kinase</fullName>
    </submittedName>
</protein>
<dbReference type="InterPro" id="IPR003594">
    <property type="entry name" value="HATPase_dom"/>
</dbReference>
<dbReference type="CDD" id="cd16917">
    <property type="entry name" value="HATPase_UhpB-NarQ-NarX-like"/>
    <property type="match status" value="1"/>
</dbReference>
<gene>
    <name evidence="11" type="ORF">JD292_02695</name>
</gene>
<reference evidence="11" key="1">
    <citation type="submission" date="2020-12" db="EMBL/GenBank/DDBJ databases">
        <title>Leucobacter sp. CAS2, isolated from Chromium sludge.</title>
        <authorList>
            <person name="Xu Z."/>
        </authorList>
    </citation>
    <scope>NUCLEOTIDE SEQUENCE</scope>
    <source>
        <strain evidence="11">CSA2</strain>
    </source>
</reference>
<keyword evidence="2" id="KW-1003">Cell membrane</keyword>
<keyword evidence="3" id="KW-0808">Transferase</keyword>
<feature type="transmembrane region" description="Helical" evidence="9">
    <location>
        <begin position="41"/>
        <end position="62"/>
    </location>
</feature>
<evidence type="ECO:0000256" key="4">
    <source>
        <dbReference type="ARBA" id="ARBA00022692"/>
    </source>
</evidence>
<dbReference type="SUPFAM" id="SSF55874">
    <property type="entry name" value="ATPase domain of HSP90 chaperone/DNA topoisomerase II/histidine kinase"/>
    <property type="match status" value="1"/>
</dbReference>
<evidence type="ECO:0000256" key="1">
    <source>
        <dbReference type="ARBA" id="ARBA00004651"/>
    </source>
</evidence>
<feature type="transmembrane region" description="Helical" evidence="9">
    <location>
        <begin position="114"/>
        <end position="132"/>
    </location>
</feature>
<dbReference type="Pfam" id="PF02518">
    <property type="entry name" value="HATPase_c"/>
    <property type="match status" value="1"/>
</dbReference>
<dbReference type="PANTHER" id="PTHR24421">
    <property type="entry name" value="NITRATE/NITRITE SENSOR PROTEIN NARX-RELATED"/>
    <property type="match status" value="1"/>
</dbReference>
<keyword evidence="5 11" id="KW-0418">Kinase</keyword>
<dbReference type="SMART" id="SM00387">
    <property type="entry name" value="HATPase_c"/>
    <property type="match status" value="1"/>
</dbReference>
<dbReference type="Proteomes" id="UP000618733">
    <property type="component" value="Unassembled WGS sequence"/>
</dbReference>
<evidence type="ECO:0000313" key="11">
    <source>
        <dbReference type="EMBL" id="MBK0420991.1"/>
    </source>
</evidence>
<dbReference type="GO" id="GO:0000155">
    <property type="term" value="F:phosphorelay sensor kinase activity"/>
    <property type="evidence" value="ECO:0007669"/>
    <property type="project" value="InterPro"/>
</dbReference>
<evidence type="ECO:0000256" key="8">
    <source>
        <dbReference type="ARBA" id="ARBA00023136"/>
    </source>
</evidence>
<dbReference type="GO" id="GO:0046983">
    <property type="term" value="F:protein dimerization activity"/>
    <property type="evidence" value="ECO:0007669"/>
    <property type="project" value="InterPro"/>
</dbReference>
<dbReference type="Gene3D" id="3.30.565.10">
    <property type="entry name" value="Histidine kinase-like ATPase, C-terminal domain"/>
    <property type="match status" value="1"/>
</dbReference>
<feature type="transmembrane region" description="Helical" evidence="9">
    <location>
        <begin position="138"/>
        <end position="162"/>
    </location>
</feature>
<dbReference type="Gene3D" id="1.20.5.1930">
    <property type="match status" value="1"/>
</dbReference>
<keyword evidence="7" id="KW-0902">Two-component regulatory system</keyword>
<dbReference type="RefSeq" id="WP_200131189.1">
    <property type="nucleotide sequence ID" value="NZ_JAEHOI010000002.1"/>
</dbReference>
<keyword evidence="4 9" id="KW-0812">Transmembrane</keyword>
<dbReference type="EMBL" id="JAEHOI010000002">
    <property type="protein sequence ID" value="MBK0420991.1"/>
    <property type="molecule type" value="Genomic_DNA"/>
</dbReference>